<reference evidence="1 2" key="1">
    <citation type="journal article" date="2018" name="Gigascience">
        <title>Genomes of trombidid mites reveal novel predicted allergens and laterally-transferred genes associated with secondary metabolism.</title>
        <authorList>
            <person name="Dong X."/>
            <person name="Chaisiri K."/>
            <person name="Xia D."/>
            <person name="Armstrong S.D."/>
            <person name="Fang Y."/>
            <person name="Donnelly M.J."/>
            <person name="Kadowaki T."/>
            <person name="McGarry J.W."/>
            <person name="Darby A.C."/>
            <person name="Makepeace B.L."/>
        </authorList>
    </citation>
    <scope>NUCLEOTIDE SEQUENCE [LARGE SCALE GENOMIC DNA]</scope>
    <source>
        <strain evidence="1">UoL-UT</strain>
    </source>
</reference>
<proteinExistence type="predicted"/>
<dbReference type="OrthoDB" id="10055077at2759"/>
<dbReference type="Proteomes" id="UP000288716">
    <property type="component" value="Unassembled WGS sequence"/>
</dbReference>
<comment type="caution">
    <text evidence="1">The sequence shown here is derived from an EMBL/GenBank/DDBJ whole genome shotgun (WGS) entry which is preliminary data.</text>
</comment>
<accession>A0A443SIF1</accession>
<dbReference type="InterPro" id="IPR024868">
    <property type="entry name" value="FJX1/FJ"/>
</dbReference>
<dbReference type="VEuPathDB" id="VectorBase:LDEU004743"/>
<dbReference type="EMBL" id="NCKV01002121">
    <property type="protein sequence ID" value="RWS27297.1"/>
    <property type="molecule type" value="Genomic_DNA"/>
</dbReference>
<keyword evidence="2" id="KW-1185">Reference proteome</keyword>
<gene>
    <name evidence="1" type="ORF">B4U80_05983</name>
</gene>
<dbReference type="STRING" id="299467.A0A443SIF1"/>
<dbReference type="PRINTS" id="PR02072">
    <property type="entry name" value="4JOINTEDBOX1"/>
</dbReference>
<organism evidence="1 2">
    <name type="scientific">Leptotrombidium deliense</name>
    <dbReference type="NCBI Taxonomy" id="299467"/>
    <lineage>
        <taxon>Eukaryota</taxon>
        <taxon>Metazoa</taxon>
        <taxon>Ecdysozoa</taxon>
        <taxon>Arthropoda</taxon>
        <taxon>Chelicerata</taxon>
        <taxon>Arachnida</taxon>
        <taxon>Acari</taxon>
        <taxon>Acariformes</taxon>
        <taxon>Trombidiformes</taxon>
        <taxon>Prostigmata</taxon>
        <taxon>Anystina</taxon>
        <taxon>Parasitengona</taxon>
        <taxon>Trombiculoidea</taxon>
        <taxon>Trombiculidae</taxon>
        <taxon>Leptotrombidium</taxon>
    </lineage>
</organism>
<dbReference type="PANTHER" id="PTHR13147:SF5">
    <property type="entry name" value="FOUR-JOINTED BOX PROTEIN 1"/>
    <property type="match status" value="1"/>
</dbReference>
<sequence>MRETTTESTNTFFDSRHILKRFRKKRKTVAKVNSKLTERRIWSTSASNVDETYSTHRTATEEIVAFTNYKYRHPVETSRLDARQKQPTLNSASAGIHDKLLLSYRLDLLADIIYDGIYWSNSLEVIKPKGFTVEDDLSWISFINTSKVVGVSEGCGRMQNRLILFDNKSRSCARHRQNTDQIQGELFSFQLARILGIPNLVPSTVTFGKNANWNKVRKELQSAKWNDEKPVVLTKYIDDLIPAYIPTVFRSSRRRLHPVFEDIGSLNKSDLIELMQWSDLIIFDYLTANLDRVVNNLFNEQWNREMMKRPAHNLLRSRSSGLLLFIDNESGLLHGYRLLNEYETFHRSLLDSLCIFRKSTADSIESLHRNGNVSKLLKEAFYKNGVNYEKVAFLPESNIKMLKHRIATVYRQIELCKSLYAPSTRTLLS</sequence>
<dbReference type="PANTHER" id="PTHR13147">
    <property type="entry name" value="FOUR-JOINTED BOX PROTEIN 1"/>
    <property type="match status" value="1"/>
</dbReference>
<dbReference type="GO" id="GO:0007267">
    <property type="term" value="P:cell-cell signaling"/>
    <property type="evidence" value="ECO:0007669"/>
    <property type="project" value="TreeGrafter"/>
</dbReference>
<dbReference type="AlphaFoldDB" id="A0A443SIF1"/>
<evidence type="ECO:0000313" key="2">
    <source>
        <dbReference type="Proteomes" id="UP000288716"/>
    </source>
</evidence>
<protein>
    <submittedName>
        <fullName evidence="1">Protein four-jointed-like protein</fullName>
    </submittedName>
</protein>
<dbReference type="GO" id="GO:0005615">
    <property type="term" value="C:extracellular space"/>
    <property type="evidence" value="ECO:0007669"/>
    <property type="project" value="TreeGrafter"/>
</dbReference>
<evidence type="ECO:0000313" key="1">
    <source>
        <dbReference type="EMBL" id="RWS27297.1"/>
    </source>
</evidence>
<name>A0A443SIF1_9ACAR</name>